<evidence type="ECO:0000313" key="1">
    <source>
        <dbReference type="EMBL" id="KKM20232.1"/>
    </source>
</evidence>
<dbReference type="EMBL" id="LAZR01013810">
    <property type="protein sequence ID" value="KKM20232.1"/>
    <property type="molecule type" value="Genomic_DNA"/>
</dbReference>
<sequence>MNIDKVFELLDIKRDADIELKTMLYKSYRDMQSALWLLIIESNKESEMWYLYEPFHIKFSFNLRVCTTSSILQRLMDFTYKGFEFDHIGNNKVYYVKSVIKHE</sequence>
<reference evidence="1" key="1">
    <citation type="journal article" date="2015" name="Nature">
        <title>Complex archaea that bridge the gap between prokaryotes and eukaryotes.</title>
        <authorList>
            <person name="Spang A."/>
            <person name="Saw J.H."/>
            <person name="Jorgensen S.L."/>
            <person name="Zaremba-Niedzwiedzka K."/>
            <person name="Martijn J."/>
            <person name="Lind A.E."/>
            <person name="van Eijk R."/>
            <person name="Schleper C."/>
            <person name="Guy L."/>
            <person name="Ettema T.J."/>
        </authorList>
    </citation>
    <scope>NUCLEOTIDE SEQUENCE</scope>
</reference>
<gene>
    <name evidence="1" type="ORF">LCGC14_1647550</name>
</gene>
<comment type="caution">
    <text evidence="1">The sequence shown here is derived from an EMBL/GenBank/DDBJ whole genome shotgun (WGS) entry which is preliminary data.</text>
</comment>
<protein>
    <submittedName>
        <fullName evidence="1">Uncharacterized protein</fullName>
    </submittedName>
</protein>
<dbReference type="AlphaFoldDB" id="A0A0F9HYK6"/>
<name>A0A0F9HYK6_9ZZZZ</name>
<organism evidence="1">
    <name type="scientific">marine sediment metagenome</name>
    <dbReference type="NCBI Taxonomy" id="412755"/>
    <lineage>
        <taxon>unclassified sequences</taxon>
        <taxon>metagenomes</taxon>
        <taxon>ecological metagenomes</taxon>
    </lineage>
</organism>
<proteinExistence type="predicted"/>
<accession>A0A0F9HYK6</accession>